<protein>
    <recommendedName>
        <fullName evidence="6 19">Adenosylcobinamide-GDP ribazoletransferase</fullName>
        <ecNumber evidence="5 19">2.7.8.26</ecNumber>
    </recommendedName>
    <alternativeName>
        <fullName evidence="16 19">Cobalamin synthase</fullName>
    </alternativeName>
    <alternativeName>
        <fullName evidence="15 19">Cobalamin-5'-phosphate synthase</fullName>
    </alternativeName>
</protein>
<dbReference type="GO" id="GO:0009236">
    <property type="term" value="P:cobalamin biosynthetic process"/>
    <property type="evidence" value="ECO:0007669"/>
    <property type="project" value="UniProtKB-UniRule"/>
</dbReference>
<dbReference type="HOGENOM" id="CLU_057426_1_1_6"/>
<evidence type="ECO:0000256" key="10">
    <source>
        <dbReference type="ARBA" id="ARBA00022692"/>
    </source>
</evidence>
<keyword evidence="11 19" id="KW-0460">Magnesium</keyword>
<evidence type="ECO:0000256" key="6">
    <source>
        <dbReference type="ARBA" id="ARBA00015850"/>
    </source>
</evidence>
<dbReference type="PANTHER" id="PTHR34148">
    <property type="entry name" value="ADENOSYLCOBINAMIDE-GDP RIBAZOLETRANSFERASE"/>
    <property type="match status" value="1"/>
</dbReference>
<dbReference type="InterPro" id="IPR003805">
    <property type="entry name" value="CobS"/>
</dbReference>
<keyword evidence="7 19" id="KW-1003">Cell membrane</keyword>
<comment type="subcellular location">
    <subcellularLocation>
        <location evidence="2 19">Cell membrane</location>
        <topology evidence="2 19">Multi-pass membrane protein</topology>
    </subcellularLocation>
</comment>
<feature type="transmembrane region" description="Helical" evidence="19">
    <location>
        <begin position="38"/>
        <end position="57"/>
    </location>
</feature>
<evidence type="ECO:0000256" key="7">
    <source>
        <dbReference type="ARBA" id="ARBA00022475"/>
    </source>
</evidence>
<dbReference type="UniPathway" id="UPA00148">
    <property type="reaction ID" value="UER00238"/>
</dbReference>
<dbReference type="HAMAP" id="MF_00719">
    <property type="entry name" value="CobS"/>
    <property type="match status" value="1"/>
</dbReference>
<evidence type="ECO:0000256" key="11">
    <source>
        <dbReference type="ARBA" id="ARBA00022842"/>
    </source>
</evidence>
<evidence type="ECO:0000256" key="4">
    <source>
        <dbReference type="ARBA" id="ARBA00010561"/>
    </source>
</evidence>
<dbReference type="EC" id="2.7.8.26" evidence="5 19"/>
<keyword evidence="10 19" id="KW-0812">Transmembrane</keyword>
<organism evidence="20 21">
    <name type="scientific">Candidatus Johnevansia muelleri</name>
    <dbReference type="NCBI Taxonomy" id="1495769"/>
    <lineage>
        <taxon>Bacteria</taxon>
        <taxon>Pseudomonadati</taxon>
        <taxon>Pseudomonadota</taxon>
        <taxon>Gammaproteobacteria</taxon>
        <taxon>Candidatus Johnevansiales</taxon>
        <taxon>Candidatus Johnevansiaceae</taxon>
        <taxon>Candidatus Johnevansia</taxon>
    </lineage>
</organism>
<evidence type="ECO:0000256" key="18">
    <source>
        <dbReference type="ARBA" id="ARBA00049504"/>
    </source>
</evidence>
<evidence type="ECO:0000313" key="20">
    <source>
        <dbReference type="EMBL" id="CDZ16550.1"/>
    </source>
</evidence>
<dbReference type="GO" id="GO:0005886">
    <property type="term" value="C:plasma membrane"/>
    <property type="evidence" value="ECO:0007669"/>
    <property type="project" value="UniProtKB-SubCell"/>
</dbReference>
<evidence type="ECO:0000256" key="2">
    <source>
        <dbReference type="ARBA" id="ARBA00004651"/>
    </source>
</evidence>
<comment type="similarity">
    <text evidence="4 19">Belongs to the CobS family.</text>
</comment>
<dbReference type="Pfam" id="PF02654">
    <property type="entry name" value="CobS"/>
    <property type="match status" value="1"/>
</dbReference>
<proteinExistence type="inferred from homology"/>
<evidence type="ECO:0000256" key="1">
    <source>
        <dbReference type="ARBA" id="ARBA00001946"/>
    </source>
</evidence>
<keyword evidence="12 19" id="KW-1133">Transmembrane helix</keyword>
<dbReference type="OrthoDB" id="9794626at2"/>
<feature type="transmembrane region" description="Helical" evidence="19">
    <location>
        <begin position="110"/>
        <end position="134"/>
    </location>
</feature>
<evidence type="ECO:0000256" key="8">
    <source>
        <dbReference type="ARBA" id="ARBA00022573"/>
    </source>
</evidence>
<keyword evidence="8 19" id="KW-0169">Cobalamin biosynthesis</keyword>
<feature type="transmembrane region" description="Helical" evidence="19">
    <location>
        <begin position="63"/>
        <end position="80"/>
    </location>
</feature>
<name>A0A078KI25_9GAMM</name>
<accession>A0A078KI25</accession>
<sequence length="254" mass="29317">MFFLKQLRLIILAISFITCLDMSYFIFNVSEIKNCRKYFGLIGLLIGIFSSIIYIIIYFFPCYIAIFFSLISTIILTGALHEDGLADSIDAIMGGWGVKNKLNIMKDSRIGTYGTLALIISLLFKIILIFYLSLNNRLLSLIYIFIIANSLSRIIPTLFMDILPYIFFKNSKIYYLSMPLSLSDKIIILIPNIFLYIFFIGIIKTISLLFILFIIFIYFIKFIKYNLGGYTGDILGTIQQISEIFIYIIFNIYA</sequence>
<evidence type="ECO:0000256" key="16">
    <source>
        <dbReference type="ARBA" id="ARBA00032853"/>
    </source>
</evidence>
<dbReference type="EMBL" id="LM655252">
    <property type="protein sequence ID" value="CDZ16550.1"/>
    <property type="molecule type" value="Genomic_DNA"/>
</dbReference>
<feature type="transmembrane region" description="Helical" evidence="19">
    <location>
        <begin position="6"/>
        <end position="26"/>
    </location>
</feature>
<reference evidence="21" key="1">
    <citation type="submission" date="2014-07" db="EMBL/GenBank/DDBJ databases">
        <authorList>
            <person name="Santos-Garcia D."/>
        </authorList>
    </citation>
    <scope>NUCLEOTIDE SEQUENCE [LARGE SCALE GENOMIC DNA]</scope>
</reference>
<dbReference type="GO" id="GO:0051073">
    <property type="term" value="F:adenosylcobinamide-GDP ribazoletransferase activity"/>
    <property type="evidence" value="ECO:0007669"/>
    <property type="project" value="UniProtKB-UniRule"/>
</dbReference>
<evidence type="ECO:0000256" key="17">
    <source>
        <dbReference type="ARBA" id="ARBA00048623"/>
    </source>
</evidence>
<comment type="cofactor">
    <cofactor evidence="1 19">
        <name>Mg(2+)</name>
        <dbReference type="ChEBI" id="CHEBI:18420"/>
    </cofactor>
</comment>
<dbReference type="AlphaFoldDB" id="A0A078KI25"/>
<dbReference type="PATRIC" id="fig|1495769.3.peg.272"/>
<keyword evidence="21" id="KW-1185">Reference proteome</keyword>
<evidence type="ECO:0000256" key="5">
    <source>
        <dbReference type="ARBA" id="ARBA00013200"/>
    </source>
</evidence>
<evidence type="ECO:0000256" key="12">
    <source>
        <dbReference type="ARBA" id="ARBA00022989"/>
    </source>
</evidence>
<feature type="transmembrane region" description="Helical" evidence="19">
    <location>
        <begin position="189"/>
        <end position="220"/>
    </location>
</feature>
<evidence type="ECO:0000256" key="13">
    <source>
        <dbReference type="ARBA" id="ARBA00023136"/>
    </source>
</evidence>
<dbReference type="PANTHER" id="PTHR34148:SF1">
    <property type="entry name" value="ADENOSYLCOBINAMIDE-GDP RIBAZOLETRANSFERASE"/>
    <property type="match status" value="1"/>
</dbReference>
<dbReference type="STRING" id="1495769.CEM_298"/>
<comment type="function">
    <text evidence="14 19">Joins adenosylcobinamide-GDP and alpha-ribazole to generate adenosylcobalamin (Ado-cobalamin). Also synthesizes adenosylcobalamin 5'-phosphate from adenosylcobinamide-GDP and alpha-ribazole 5'-phosphate.</text>
</comment>
<evidence type="ECO:0000256" key="9">
    <source>
        <dbReference type="ARBA" id="ARBA00022679"/>
    </source>
</evidence>
<evidence type="ECO:0000256" key="3">
    <source>
        <dbReference type="ARBA" id="ARBA00004663"/>
    </source>
</evidence>
<dbReference type="Proteomes" id="UP000032420">
    <property type="component" value="Chromosome I"/>
</dbReference>
<evidence type="ECO:0000256" key="19">
    <source>
        <dbReference type="HAMAP-Rule" id="MF_00719"/>
    </source>
</evidence>
<feature type="transmembrane region" description="Helical" evidence="19">
    <location>
        <begin position="140"/>
        <end position="168"/>
    </location>
</feature>
<comment type="pathway">
    <text evidence="3 19">Cofactor biosynthesis; adenosylcobalamin biosynthesis; adenosylcobalamin from cob(II)yrinate a,c-diamide: step 7/7.</text>
</comment>
<evidence type="ECO:0000256" key="15">
    <source>
        <dbReference type="ARBA" id="ARBA00032605"/>
    </source>
</evidence>
<dbReference type="KEGG" id="eme:CEM_298"/>
<gene>
    <name evidence="19 20" type="primary">cobS</name>
    <name evidence="20" type="ORF">CEM_298</name>
</gene>
<evidence type="ECO:0000313" key="21">
    <source>
        <dbReference type="Proteomes" id="UP000032420"/>
    </source>
</evidence>
<keyword evidence="9 19" id="KW-0808">Transferase</keyword>
<keyword evidence="13 19" id="KW-0472">Membrane</keyword>
<comment type="catalytic activity">
    <reaction evidence="18 19">
        <text>alpha-ribazole 5'-phosphate + adenosylcob(III)inamide-GDP = adenosylcob(III)alamin 5'-phosphate + GMP + H(+)</text>
        <dbReference type="Rhea" id="RHEA:23560"/>
        <dbReference type="ChEBI" id="CHEBI:15378"/>
        <dbReference type="ChEBI" id="CHEBI:57918"/>
        <dbReference type="ChEBI" id="CHEBI:58115"/>
        <dbReference type="ChEBI" id="CHEBI:60487"/>
        <dbReference type="ChEBI" id="CHEBI:60493"/>
        <dbReference type="EC" id="2.7.8.26"/>
    </reaction>
</comment>
<dbReference type="GO" id="GO:0008818">
    <property type="term" value="F:cobalamin 5'-phosphate synthase activity"/>
    <property type="evidence" value="ECO:0007669"/>
    <property type="project" value="UniProtKB-UniRule"/>
</dbReference>
<evidence type="ECO:0000256" key="14">
    <source>
        <dbReference type="ARBA" id="ARBA00025228"/>
    </source>
</evidence>
<comment type="catalytic activity">
    <reaction evidence="17 19">
        <text>alpha-ribazole + adenosylcob(III)inamide-GDP = adenosylcob(III)alamin + GMP + H(+)</text>
        <dbReference type="Rhea" id="RHEA:16049"/>
        <dbReference type="ChEBI" id="CHEBI:10329"/>
        <dbReference type="ChEBI" id="CHEBI:15378"/>
        <dbReference type="ChEBI" id="CHEBI:18408"/>
        <dbReference type="ChEBI" id="CHEBI:58115"/>
        <dbReference type="ChEBI" id="CHEBI:60487"/>
        <dbReference type="EC" id="2.7.8.26"/>
    </reaction>
</comment>